<dbReference type="GO" id="GO:0007059">
    <property type="term" value="P:chromosome segregation"/>
    <property type="evidence" value="ECO:0007669"/>
    <property type="project" value="UniProtKB-KW"/>
</dbReference>
<evidence type="ECO:0000256" key="4">
    <source>
        <dbReference type="ARBA" id="ARBA00022618"/>
    </source>
</evidence>
<accession>A0A091RH03</accession>
<feature type="compositionally biased region" description="Basic and acidic residues" evidence="9">
    <location>
        <begin position="134"/>
        <end position="147"/>
    </location>
</feature>
<dbReference type="GO" id="GO:0051177">
    <property type="term" value="P:meiotic sister chromatid cohesion"/>
    <property type="evidence" value="ECO:0007669"/>
    <property type="project" value="TreeGrafter"/>
</dbReference>
<feature type="non-terminal residue" evidence="10">
    <location>
        <position position="185"/>
    </location>
</feature>
<feature type="region of interest" description="Disordered" evidence="9">
    <location>
        <begin position="84"/>
        <end position="185"/>
    </location>
</feature>
<evidence type="ECO:0000256" key="6">
    <source>
        <dbReference type="ARBA" id="ARBA00023054"/>
    </source>
</evidence>
<evidence type="ECO:0000256" key="9">
    <source>
        <dbReference type="SAM" id="MobiDB-lite"/>
    </source>
</evidence>
<keyword evidence="7" id="KW-0131">Cell cycle</keyword>
<keyword evidence="6" id="KW-0175">Coiled coil</keyword>
<feature type="compositionally biased region" description="Polar residues" evidence="9">
    <location>
        <begin position="166"/>
        <end position="175"/>
    </location>
</feature>
<evidence type="ECO:0000256" key="5">
    <source>
        <dbReference type="ARBA" id="ARBA00022829"/>
    </source>
</evidence>
<evidence type="ECO:0000256" key="8">
    <source>
        <dbReference type="ARBA" id="ARBA00023328"/>
    </source>
</evidence>
<dbReference type="EMBL" id="KK799698">
    <property type="protein sequence ID" value="KFQ27852.1"/>
    <property type="molecule type" value="Genomic_DNA"/>
</dbReference>
<keyword evidence="3" id="KW-0158">Chromosome</keyword>
<dbReference type="GO" id="GO:0051301">
    <property type="term" value="P:cell division"/>
    <property type="evidence" value="ECO:0007669"/>
    <property type="project" value="UniProtKB-KW"/>
</dbReference>
<keyword evidence="8" id="KW-0137">Centromere</keyword>
<sequence length="185" mass="20262">EVEECHFQNAVLRHKLCFLTNTWKELENLMAGVKMACPSEFCASSASLSNDQKSSMTDDSSSDYIADCHLSSSAPWMPMRVPISKRRDAGQQGGGSAVVPTSSLDLQRSASNEPLEVVPVASKDTLPPQPAEKPQFHQEENGKRPTEATEAQEAFLDSYTFEGALHNTQQNTNSLPALAWESHPL</sequence>
<feature type="compositionally biased region" description="Polar residues" evidence="9">
    <location>
        <begin position="99"/>
        <end position="112"/>
    </location>
</feature>
<dbReference type="PANTHER" id="PTHR21577:SF3">
    <property type="entry name" value="SHUGOSHIN 1-RELATED"/>
    <property type="match status" value="1"/>
</dbReference>
<dbReference type="GO" id="GO:0000776">
    <property type="term" value="C:kinetochore"/>
    <property type="evidence" value="ECO:0007669"/>
    <property type="project" value="TreeGrafter"/>
</dbReference>
<organism evidence="10 11">
    <name type="scientific">Mesitornis unicolor</name>
    <name type="common">brown roatelo</name>
    <dbReference type="NCBI Taxonomy" id="54374"/>
    <lineage>
        <taxon>Eukaryota</taxon>
        <taxon>Metazoa</taxon>
        <taxon>Chordata</taxon>
        <taxon>Craniata</taxon>
        <taxon>Vertebrata</taxon>
        <taxon>Euteleostomi</taxon>
        <taxon>Archelosauria</taxon>
        <taxon>Archosauria</taxon>
        <taxon>Dinosauria</taxon>
        <taxon>Saurischia</taxon>
        <taxon>Theropoda</taxon>
        <taxon>Coelurosauria</taxon>
        <taxon>Aves</taxon>
        <taxon>Neognathae</taxon>
        <taxon>Neoaves</taxon>
        <taxon>Columbimorphae</taxon>
        <taxon>Mesitornithiformes</taxon>
        <taxon>Mesitornithidae</taxon>
        <taxon>Mesitornis</taxon>
    </lineage>
</organism>
<keyword evidence="4" id="KW-0132">Cell division</keyword>
<gene>
    <name evidence="10" type="ORF">N332_03656</name>
</gene>
<evidence type="ECO:0000256" key="1">
    <source>
        <dbReference type="ARBA" id="ARBA00004584"/>
    </source>
</evidence>
<dbReference type="InterPro" id="IPR038889">
    <property type="entry name" value="Shugoshin1/2"/>
</dbReference>
<name>A0A091RH03_9AVES</name>
<dbReference type="PANTHER" id="PTHR21577">
    <property type="entry name" value="SHUGOSHIN"/>
    <property type="match status" value="1"/>
</dbReference>
<reference evidence="10 11" key="1">
    <citation type="submission" date="2014-04" db="EMBL/GenBank/DDBJ databases">
        <title>Genome evolution of avian class.</title>
        <authorList>
            <person name="Zhang G."/>
            <person name="Li C."/>
        </authorList>
    </citation>
    <scope>NUCLEOTIDE SEQUENCE [LARGE SCALE GENOMIC DNA]</scope>
    <source>
        <strain evidence="10">BGI_N332</strain>
    </source>
</reference>
<feature type="non-terminal residue" evidence="10">
    <location>
        <position position="1"/>
    </location>
</feature>
<proteinExistence type="inferred from homology"/>
<evidence type="ECO:0000256" key="3">
    <source>
        <dbReference type="ARBA" id="ARBA00022454"/>
    </source>
</evidence>
<comment type="subcellular location">
    <subcellularLocation>
        <location evidence="1">Chromosome</location>
        <location evidence="1">Centromere</location>
    </subcellularLocation>
</comment>
<protein>
    <submittedName>
        <fullName evidence="10">Uncharacterized protein</fullName>
    </submittedName>
</protein>
<keyword evidence="11" id="KW-1185">Reference proteome</keyword>
<dbReference type="AlphaFoldDB" id="A0A091RH03"/>
<dbReference type="Proteomes" id="UP000053369">
    <property type="component" value="Unassembled WGS sequence"/>
</dbReference>
<evidence type="ECO:0000313" key="11">
    <source>
        <dbReference type="Proteomes" id="UP000053369"/>
    </source>
</evidence>
<evidence type="ECO:0000313" key="10">
    <source>
        <dbReference type="EMBL" id="KFQ27852.1"/>
    </source>
</evidence>
<comment type="similarity">
    <text evidence="2">Belongs to the shugoshin family.</text>
</comment>
<evidence type="ECO:0000256" key="2">
    <source>
        <dbReference type="ARBA" id="ARBA00010845"/>
    </source>
</evidence>
<evidence type="ECO:0000256" key="7">
    <source>
        <dbReference type="ARBA" id="ARBA00023306"/>
    </source>
</evidence>
<keyword evidence="5" id="KW-0159">Chromosome partition</keyword>